<feature type="domain" description="Alpha/beta hydrolase fold-3" evidence="3">
    <location>
        <begin position="329"/>
        <end position="528"/>
    </location>
</feature>
<comment type="similarity">
    <text evidence="1">Belongs to the mycobacterial PPE family.</text>
</comment>
<evidence type="ECO:0000256" key="1">
    <source>
        <dbReference type="ARBA" id="ARBA00010652"/>
    </source>
</evidence>
<organism evidence="4 5">
    <name type="scientific">Mycobacterium bohemicum DSM 44277</name>
    <dbReference type="NCBI Taxonomy" id="1236609"/>
    <lineage>
        <taxon>Bacteria</taxon>
        <taxon>Bacillati</taxon>
        <taxon>Actinomycetota</taxon>
        <taxon>Actinomycetes</taxon>
        <taxon>Mycobacteriales</taxon>
        <taxon>Mycobacteriaceae</taxon>
        <taxon>Mycobacterium</taxon>
    </lineage>
</organism>
<dbReference type="Gene3D" id="1.20.1260.20">
    <property type="entry name" value="PPE superfamily"/>
    <property type="match status" value="1"/>
</dbReference>
<accession>A0A0U0W3R3</accession>
<proteinExistence type="inferred from homology"/>
<dbReference type="AlphaFoldDB" id="A0A0U0W3R3"/>
<dbReference type="InterPro" id="IPR000030">
    <property type="entry name" value="PPE_dom"/>
</dbReference>
<dbReference type="SUPFAM" id="SSF140459">
    <property type="entry name" value="PE/PPE dimer-like"/>
    <property type="match status" value="1"/>
</dbReference>
<evidence type="ECO:0000313" key="4">
    <source>
        <dbReference type="EMBL" id="CPR07079.1"/>
    </source>
</evidence>
<dbReference type="PANTHER" id="PTHR46766">
    <property type="entry name" value="GLUTAMINE-RICH PROTEIN 2"/>
    <property type="match status" value="1"/>
</dbReference>
<dbReference type="Gene3D" id="3.40.50.1820">
    <property type="entry name" value="alpha/beta hydrolase"/>
    <property type="match status" value="1"/>
</dbReference>
<evidence type="ECO:0000259" key="3">
    <source>
        <dbReference type="Pfam" id="PF07859"/>
    </source>
</evidence>
<dbReference type="InterPro" id="IPR013094">
    <property type="entry name" value="AB_hydrolase_3"/>
</dbReference>
<dbReference type="PANTHER" id="PTHR46766:SF1">
    <property type="entry name" value="GLUTAMINE-RICH PROTEIN 2"/>
    <property type="match status" value="1"/>
</dbReference>
<name>A0A0U0W3R3_MYCBE</name>
<dbReference type="GO" id="GO:0016787">
    <property type="term" value="F:hydrolase activity"/>
    <property type="evidence" value="ECO:0007669"/>
    <property type="project" value="InterPro"/>
</dbReference>
<dbReference type="Pfam" id="PF07859">
    <property type="entry name" value="Abhydrolase_3"/>
    <property type="match status" value="1"/>
</dbReference>
<evidence type="ECO:0000313" key="5">
    <source>
        <dbReference type="Proteomes" id="UP000198875"/>
    </source>
</evidence>
<dbReference type="EMBL" id="CSTD01000001">
    <property type="protein sequence ID" value="CPR07079.1"/>
    <property type="molecule type" value="Genomic_DNA"/>
</dbReference>
<dbReference type="InterPro" id="IPR038332">
    <property type="entry name" value="PPE_sf"/>
</dbReference>
<dbReference type="FunFam" id="1.20.1260.20:FF:000001">
    <property type="entry name" value="PPE family protein PPE41"/>
    <property type="match status" value="1"/>
</dbReference>
<feature type="domain" description="PPE" evidence="2">
    <location>
        <begin position="3"/>
        <end position="165"/>
    </location>
</feature>
<protein>
    <submittedName>
        <fullName evidence="4">PE-PGRS family protein</fullName>
    </submittedName>
</protein>
<evidence type="ECO:0000259" key="2">
    <source>
        <dbReference type="Pfam" id="PF00823"/>
    </source>
</evidence>
<reference evidence="4 5" key="1">
    <citation type="submission" date="2015-03" db="EMBL/GenBank/DDBJ databases">
        <authorList>
            <person name="Murphy D."/>
        </authorList>
    </citation>
    <scope>NUCLEOTIDE SEQUENCE [LARGE SCALE GENOMIC DNA]</scope>
    <source>
        <strain evidence="4 5">DSM 44277</strain>
    </source>
</reference>
<dbReference type="Proteomes" id="UP000198875">
    <property type="component" value="Unassembled WGS sequence"/>
</dbReference>
<dbReference type="RefSeq" id="WP_085181576.1">
    <property type="nucleotide sequence ID" value="NZ_CSTD01000001.1"/>
</dbReference>
<dbReference type="InterPro" id="IPR029058">
    <property type="entry name" value="AB_hydrolase_fold"/>
</dbReference>
<dbReference type="OrthoDB" id="9803828at2"/>
<dbReference type="Pfam" id="PF00823">
    <property type="entry name" value="PPE"/>
    <property type="match status" value="1"/>
</dbReference>
<gene>
    <name evidence="4" type="ORF">BN971_00925</name>
</gene>
<dbReference type="SUPFAM" id="SSF53474">
    <property type="entry name" value="alpha/beta-Hydrolases"/>
    <property type="match status" value="1"/>
</dbReference>
<dbReference type="GO" id="GO:0052572">
    <property type="term" value="P:response to host immune response"/>
    <property type="evidence" value="ECO:0007669"/>
    <property type="project" value="TreeGrafter"/>
</dbReference>
<sequence>MSFLVWPPEINSVLLLDGPGSRPMLEAAAAWDGIVGELSSAATTFRSVTSDLAGQAWQGPASASMTNAVTPYVDWLQGAAAQAEQSATQARAAATAYESALAAIVDPGLISANRGQLVSLVLSNLFGQNAPAIAAAEAEYEQMWAHDVAVMGGYHVSASSTVAQLGQWGQALENLPALPGQLARTFGNGFAALGQEIQQAPTALGAEFTLVSNTLLADIFGSPANPPFTASQGGTFTGTPSLATRLEETALLPVKPILGLLPGLENQLSVPSSPFLSLFTGNNPLFSLFLSNSPPHLLTLLLGETVQQTTYNGMSVVQITPAHPSGNYVVAIHGGAFIFSPSLFHWLDYTVMAYQTGATIEVPIYPLLQQGGTAGTVVPTVAGLINTEVAAHGAPHVSVIGDSAGGNLALAAAEYEVTHGEQVAGSMVLLSPWLDLGMTNPNIALVQDPLLPVGPAQQIGKVWAGDLPVTNPEVSPLYGSLTGLPTTYVYSGNMDILSADTLVLMKDAATAGAPINFVLANGQIHDWIILTPDGPQYWPQIDQELGI</sequence>